<dbReference type="InterPro" id="IPR001611">
    <property type="entry name" value="Leu-rich_rpt"/>
</dbReference>
<dbReference type="Pfam" id="PF13855">
    <property type="entry name" value="LRR_8"/>
    <property type="match status" value="2"/>
</dbReference>
<dbReference type="InterPro" id="IPR032675">
    <property type="entry name" value="LRR_dom_sf"/>
</dbReference>
<keyword evidence="3" id="KW-0472">Membrane</keyword>
<dbReference type="PANTHER" id="PTHR45712">
    <property type="entry name" value="AGAP008170-PA"/>
    <property type="match status" value="1"/>
</dbReference>
<sequence length="774" mass="86559">MVEENRPSVHSNDFKRGNTVRVVDRPLSNRTTSRCCHCLLVPAVAAAAVVAIAAAAAVAVAVAVATAVGKCKCVLFLLVPRGRRRTILFEQVAEARCGPTEQFRSGGSSYGMASRGSSPRRRGPIAIAMLAVLTSAVSGGFCPPRCRCDDETLRASCAYADLEFVPIQLNPEIRHLDLSNNRVANLHLTFCFYGNLESLDLSSNLIRTLGTDNFALQTSLLTLNVSSNSIRTIAKNALNGLKSLRELNLADNNITEMDEQAFKYTSELEILDLSGNSITSLPKDLMKNLHKIRTLLLKRNSLLEVPADNLALAPSLENVDLSENLIQELTRDSLPSLPSLVSLNLADNVIRSIADDVFDRLPGLLRLDLSGNNLTSVPTVALARLNVLSSLILNRNPLGTLRPVAFRNLFELRSLELDDCTLENIHARAFADNVNLERISLDGNRELKELPGRVLYGARYLKWVSLRRCSLATLQPTQFPVDGLSLLRVGGNPLVCNCSVHWLWNVIRAEERRNETRLELDTNDIVCTDEEFAGKPLIALPEGSLRCRLSPLYLSLSAAGCLTATASILALIAHFTRAKRKKRLAYAAPNRPEFLVYVGRSNEELAKNAESCNRRLLARHEDTSYDTPRAKAVVRAPRSQDHNIYETPRYARPERRLDVIETPTSMAGIHGRQQQQQQHQLQHQHQHQLQHQYQQQHQIQHQLQQHQQQQQSLDEGVYAVADVTGLRDEPPEMLSLYRMQNTRMNVQRADYGYDYEYDYDYEPPLPDKPHVVFV</sequence>
<dbReference type="PANTHER" id="PTHR45712:SF22">
    <property type="entry name" value="INSULIN-LIKE GROWTH FACTOR-BINDING PROTEIN COMPLEX ACID LABILE SUBUNIT"/>
    <property type="match status" value="1"/>
</dbReference>
<dbReference type="InterPro" id="IPR050333">
    <property type="entry name" value="SLRP"/>
</dbReference>
<protein>
    <submittedName>
        <fullName evidence="4">Carboxypeptidase N subunit 2-like isoform X1</fullName>
    </submittedName>
</protein>
<organism evidence="4 5">
    <name type="scientific">Vespula squamosa</name>
    <name type="common">Southern yellow jacket</name>
    <name type="synonym">Wasp</name>
    <dbReference type="NCBI Taxonomy" id="30214"/>
    <lineage>
        <taxon>Eukaryota</taxon>
        <taxon>Metazoa</taxon>
        <taxon>Ecdysozoa</taxon>
        <taxon>Arthropoda</taxon>
        <taxon>Hexapoda</taxon>
        <taxon>Insecta</taxon>
        <taxon>Pterygota</taxon>
        <taxon>Neoptera</taxon>
        <taxon>Endopterygota</taxon>
        <taxon>Hymenoptera</taxon>
        <taxon>Apocrita</taxon>
        <taxon>Aculeata</taxon>
        <taxon>Vespoidea</taxon>
        <taxon>Vespidae</taxon>
        <taxon>Vespinae</taxon>
        <taxon>Vespula</taxon>
    </lineage>
</organism>
<dbReference type="SMART" id="SM00364">
    <property type="entry name" value="LRR_BAC"/>
    <property type="match status" value="3"/>
</dbReference>
<dbReference type="Gene3D" id="3.80.10.10">
    <property type="entry name" value="Ribonuclease Inhibitor"/>
    <property type="match status" value="2"/>
</dbReference>
<keyword evidence="3" id="KW-0812">Transmembrane</keyword>
<feature type="transmembrane region" description="Helical" evidence="3">
    <location>
        <begin position="552"/>
        <end position="573"/>
    </location>
</feature>
<keyword evidence="1" id="KW-0433">Leucine-rich repeat</keyword>
<dbReference type="SUPFAM" id="SSF52058">
    <property type="entry name" value="L domain-like"/>
    <property type="match status" value="1"/>
</dbReference>
<comment type="caution">
    <text evidence="4">The sequence shown here is derived from an EMBL/GenBank/DDBJ whole genome shotgun (WGS) entry which is preliminary data.</text>
</comment>
<evidence type="ECO:0000313" key="5">
    <source>
        <dbReference type="Proteomes" id="UP001607302"/>
    </source>
</evidence>
<dbReference type="InterPro" id="IPR003591">
    <property type="entry name" value="Leu-rich_rpt_typical-subtyp"/>
</dbReference>
<reference evidence="4 5" key="1">
    <citation type="journal article" date="2024" name="Ann. Entomol. Soc. Am.">
        <title>Genomic analyses of the southern and eastern yellowjacket wasps (Hymenoptera: Vespidae) reveal evolutionary signatures of social life.</title>
        <authorList>
            <person name="Catto M.A."/>
            <person name="Caine P.B."/>
            <person name="Orr S.E."/>
            <person name="Hunt B.G."/>
            <person name="Goodisman M.A.D."/>
        </authorList>
    </citation>
    <scope>NUCLEOTIDE SEQUENCE [LARGE SCALE GENOMIC DNA]</scope>
    <source>
        <strain evidence="4">233</strain>
        <tissue evidence="4">Head and thorax</tissue>
    </source>
</reference>
<keyword evidence="3" id="KW-1133">Transmembrane helix</keyword>
<dbReference type="EMBL" id="JAUDFV010000020">
    <property type="protein sequence ID" value="KAL2740840.1"/>
    <property type="molecule type" value="Genomic_DNA"/>
</dbReference>
<evidence type="ECO:0000256" key="1">
    <source>
        <dbReference type="ARBA" id="ARBA00022614"/>
    </source>
</evidence>
<keyword evidence="5" id="KW-1185">Reference proteome</keyword>
<proteinExistence type="predicted"/>
<gene>
    <name evidence="4" type="ORF">V1478_000981</name>
</gene>
<evidence type="ECO:0000313" key="4">
    <source>
        <dbReference type="EMBL" id="KAL2740840.1"/>
    </source>
</evidence>
<evidence type="ECO:0000256" key="3">
    <source>
        <dbReference type="SAM" id="Phobius"/>
    </source>
</evidence>
<dbReference type="SMART" id="SM00369">
    <property type="entry name" value="LRR_TYP"/>
    <property type="match status" value="10"/>
</dbReference>
<accession>A0ABD2C732</accession>
<dbReference type="AlphaFoldDB" id="A0ABD2C732"/>
<evidence type="ECO:0000256" key="2">
    <source>
        <dbReference type="ARBA" id="ARBA00022737"/>
    </source>
</evidence>
<feature type="transmembrane region" description="Helical" evidence="3">
    <location>
        <begin position="35"/>
        <end position="54"/>
    </location>
</feature>
<dbReference type="Proteomes" id="UP001607302">
    <property type="component" value="Unassembled WGS sequence"/>
</dbReference>
<keyword evidence="2" id="KW-0677">Repeat</keyword>
<name>A0ABD2C732_VESSQ</name>
<dbReference type="PROSITE" id="PS51450">
    <property type="entry name" value="LRR"/>
    <property type="match status" value="4"/>
</dbReference>